<dbReference type="AlphaFoldDB" id="A0AA39QPI8"/>
<evidence type="ECO:0000256" key="2">
    <source>
        <dbReference type="SAM" id="SignalP"/>
    </source>
</evidence>
<protein>
    <submittedName>
        <fullName evidence="3">Uncharacterized protein</fullName>
    </submittedName>
</protein>
<feature type="chain" id="PRO_5041274404" evidence="2">
    <location>
        <begin position="18"/>
        <end position="201"/>
    </location>
</feature>
<reference evidence="3" key="1">
    <citation type="submission" date="2023-06" db="EMBL/GenBank/DDBJ databases">
        <authorList>
            <consortium name="Lawrence Berkeley National Laboratory"/>
            <person name="Ahrendt S."/>
            <person name="Sahu N."/>
            <person name="Indic B."/>
            <person name="Wong-Bajracharya J."/>
            <person name="Merenyi Z."/>
            <person name="Ke H.-M."/>
            <person name="Monk M."/>
            <person name="Kocsube S."/>
            <person name="Drula E."/>
            <person name="Lipzen A."/>
            <person name="Balint B."/>
            <person name="Henrissat B."/>
            <person name="Andreopoulos B."/>
            <person name="Martin F.M."/>
            <person name="Harder C.B."/>
            <person name="Rigling D."/>
            <person name="Ford K.L."/>
            <person name="Foster G.D."/>
            <person name="Pangilinan J."/>
            <person name="Papanicolaou A."/>
            <person name="Barry K."/>
            <person name="LaButti K."/>
            <person name="Viragh M."/>
            <person name="Koriabine M."/>
            <person name="Yan M."/>
            <person name="Riley R."/>
            <person name="Champramary S."/>
            <person name="Plett K.L."/>
            <person name="Tsai I.J."/>
            <person name="Slot J."/>
            <person name="Sipos G."/>
            <person name="Plett J."/>
            <person name="Nagy L.G."/>
            <person name="Grigoriev I.V."/>
        </authorList>
    </citation>
    <scope>NUCLEOTIDE SEQUENCE</scope>
    <source>
        <strain evidence="3">HWK02</strain>
    </source>
</reference>
<evidence type="ECO:0000256" key="1">
    <source>
        <dbReference type="SAM" id="Phobius"/>
    </source>
</evidence>
<accession>A0AA39QPI8</accession>
<keyword evidence="1" id="KW-0812">Transmembrane</keyword>
<sequence length="201" mass="22575">MLNFSLLSFIWSQLSSALLVVLCANVFLVLHQGTQVHHNKGAFHYYNQQANTVWGDEKETKTLATMGATDSQYKPLPVQVTSVGSGAWMYANNADEKSIYYWWAPQSESQFLSGSLKFAVHISNLGFQWLPYVVVGPEVYVVPKQVPGPSSSLIILVLSLFRGSHLNTLRDQNLNSGSRPMNDRTKTGVEQKFMQLKYQNL</sequence>
<organism evidence="3 4">
    <name type="scientific">Armillaria luteobubalina</name>
    <dbReference type="NCBI Taxonomy" id="153913"/>
    <lineage>
        <taxon>Eukaryota</taxon>
        <taxon>Fungi</taxon>
        <taxon>Dikarya</taxon>
        <taxon>Basidiomycota</taxon>
        <taxon>Agaricomycotina</taxon>
        <taxon>Agaricomycetes</taxon>
        <taxon>Agaricomycetidae</taxon>
        <taxon>Agaricales</taxon>
        <taxon>Marasmiineae</taxon>
        <taxon>Physalacriaceae</taxon>
        <taxon>Armillaria</taxon>
    </lineage>
</organism>
<dbReference type="EMBL" id="JAUEPU010000002">
    <property type="protein sequence ID" value="KAK0505459.1"/>
    <property type="molecule type" value="Genomic_DNA"/>
</dbReference>
<keyword evidence="4" id="KW-1185">Reference proteome</keyword>
<dbReference type="Proteomes" id="UP001175228">
    <property type="component" value="Unassembled WGS sequence"/>
</dbReference>
<name>A0AA39QPI8_9AGAR</name>
<keyword evidence="1" id="KW-1133">Transmembrane helix</keyword>
<gene>
    <name evidence="3" type="ORF">EDD18DRAFT_1098820</name>
</gene>
<keyword evidence="2" id="KW-0732">Signal</keyword>
<evidence type="ECO:0000313" key="3">
    <source>
        <dbReference type="EMBL" id="KAK0505459.1"/>
    </source>
</evidence>
<keyword evidence="1" id="KW-0472">Membrane</keyword>
<comment type="caution">
    <text evidence="3">The sequence shown here is derived from an EMBL/GenBank/DDBJ whole genome shotgun (WGS) entry which is preliminary data.</text>
</comment>
<proteinExistence type="predicted"/>
<feature type="transmembrane region" description="Helical" evidence="1">
    <location>
        <begin position="6"/>
        <end position="30"/>
    </location>
</feature>
<evidence type="ECO:0000313" key="4">
    <source>
        <dbReference type="Proteomes" id="UP001175228"/>
    </source>
</evidence>
<feature type="signal peptide" evidence="2">
    <location>
        <begin position="1"/>
        <end position="17"/>
    </location>
</feature>